<dbReference type="PRINTS" id="PR01590">
    <property type="entry name" value="HTHFIS"/>
</dbReference>
<dbReference type="Pfam" id="PF13426">
    <property type="entry name" value="PAS_9"/>
    <property type="match status" value="1"/>
</dbReference>
<feature type="domain" description="PAS" evidence="1">
    <location>
        <begin position="277"/>
        <end position="343"/>
    </location>
</feature>
<reference evidence="2" key="1">
    <citation type="submission" date="2021-04" db="EMBL/GenBank/DDBJ databases">
        <title>Complete genome sequence for Sulfitobacter sp. strain JK7-1.</title>
        <authorList>
            <person name="Park S.-J."/>
        </authorList>
    </citation>
    <scope>NUCLEOTIDE SEQUENCE</scope>
    <source>
        <strain evidence="2">JK7-1</strain>
    </source>
</reference>
<feature type="domain" description="PAS" evidence="1">
    <location>
        <begin position="158"/>
        <end position="225"/>
    </location>
</feature>
<evidence type="ECO:0000313" key="2">
    <source>
        <dbReference type="EMBL" id="QUJ78427.1"/>
    </source>
</evidence>
<accession>A0A975JH36</accession>
<dbReference type="Proteomes" id="UP000683291">
    <property type="component" value="Chromosome pJK7-1-4"/>
</dbReference>
<evidence type="ECO:0000313" key="3">
    <source>
        <dbReference type="Proteomes" id="UP000683291"/>
    </source>
</evidence>
<sequence>MTAVDDPVWVAGHAPDIDAGLVPDILSRVADVTFVLSGAAEIRAVLCHPAFKGRDQVARLQGRALRDTLTPESAEKFDARLAEFRDHGTLDRSVELNHAADDGFDLLPMRYSFQSLGDTGEMLLLGRDLSPIAQMQQQLIAAQITLEKDYEARRAFDTQFRVLMASVSDAMLFISLPDGRVTDSNPAARSLLGKQGGDLNGLTLDHLFVGGDKEPVADRLATSAAGTKDAAVSLKAQASGRMVAITPTLFRAGGEQGMLCRVVGAKAAVPKVDTLSDHLLGLYEKGADAIAFVSPDGAILSVNEAFHDLADITQGQAVKGRSLAEFLSRGGVDLNVMLENANRSGTMRAYTTRIVGAFGSERAVEIATTHLRAGSAPIFALVMRDVSRLEAGRNETAQLGEVDTQSVIELIGNQPLRDIVASTTDVVEKMCIETAVELTSNNRVAAAEMLGLSRQSLYVKLRKYGLLKTGTNG</sequence>
<dbReference type="InterPro" id="IPR000014">
    <property type="entry name" value="PAS"/>
</dbReference>
<dbReference type="InterPro" id="IPR002197">
    <property type="entry name" value="HTH_Fis"/>
</dbReference>
<dbReference type="CDD" id="cd00130">
    <property type="entry name" value="PAS"/>
    <property type="match status" value="2"/>
</dbReference>
<evidence type="ECO:0000259" key="1">
    <source>
        <dbReference type="SMART" id="SM00091"/>
    </source>
</evidence>
<name>A0A975JH36_9RHOB</name>
<dbReference type="Pfam" id="PF08448">
    <property type="entry name" value="PAS_4"/>
    <property type="match status" value="1"/>
</dbReference>
<dbReference type="GO" id="GO:0043565">
    <property type="term" value="F:sequence-specific DNA binding"/>
    <property type="evidence" value="ECO:0007669"/>
    <property type="project" value="InterPro"/>
</dbReference>
<dbReference type="SUPFAM" id="SSF46689">
    <property type="entry name" value="Homeodomain-like"/>
    <property type="match status" value="1"/>
</dbReference>
<dbReference type="NCBIfam" id="TIGR02040">
    <property type="entry name" value="PpsR-CrtJ"/>
    <property type="match status" value="1"/>
</dbReference>
<dbReference type="InterPro" id="IPR011785">
    <property type="entry name" value="Tscrpt_reg_PpsR-CrtJ"/>
</dbReference>
<dbReference type="SUPFAM" id="SSF55785">
    <property type="entry name" value="PYP-like sensor domain (PAS domain)"/>
    <property type="match status" value="2"/>
</dbReference>
<dbReference type="SMART" id="SM00091">
    <property type="entry name" value="PAS"/>
    <property type="match status" value="2"/>
</dbReference>
<dbReference type="Gene3D" id="1.10.10.60">
    <property type="entry name" value="Homeodomain-like"/>
    <property type="match status" value="1"/>
</dbReference>
<gene>
    <name evidence="2" type="primary">ppsR</name>
    <name evidence="2" type="ORF">KDD17_18500</name>
</gene>
<dbReference type="InterPro" id="IPR009057">
    <property type="entry name" value="Homeodomain-like_sf"/>
</dbReference>
<dbReference type="KEGG" id="sual:KDD17_18500"/>
<dbReference type="EMBL" id="CP073585">
    <property type="protein sequence ID" value="QUJ78427.1"/>
    <property type="molecule type" value="Genomic_DNA"/>
</dbReference>
<protein>
    <submittedName>
        <fullName evidence="2">Transcriptional regulator PpsR</fullName>
    </submittedName>
</protein>
<dbReference type="InterPro" id="IPR013656">
    <property type="entry name" value="PAS_4"/>
</dbReference>
<proteinExistence type="predicted"/>
<dbReference type="Gene3D" id="3.30.450.20">
    <property type="entry name" value="PAS domain"/>
    <property type="match status" value="3"/>
</dbReference>
<dbReference type="InterPro" id="IPR035965">
    <property type="entry name" value="PAS-like_dom_sf"/>
</dbReference>
<dbReference type="Pfam" id="PF02954">
    <property type="entry name" value="HTH_8"/>
    <property type="match status" value="1"/>
</dbReference>
<dbReference type="RefSeq" id="WP_212706619.1">
    <property type="nucleotide sequence ID" value="NZ_CP073585.1"/>
</dbReference>
<dbReference type="NCBIfam" id="TIGR00229">
    <property type="entry name" value="sensory_box"/>
    <property type="match status" value="1"/>
</dbReference>
<organism evidence="2 3">
    <name type="scientific">Sulfitobacter albidus</name>
    <dbReference type="NCBI Taxonomy" id="2829501"/>
    <lineage>
        <taxon>Bacteria</taxon>
        <taxon>Pseudomonadati</taxon>
        <taxon>Pseudomonadota</taxon>
        <taxon>Alphaproteobacteria</taxon>
        <taxon>Rhodobacterales</taxon>
        <taxon>Roseobacteraceae</taxon>
        <taxon>Sulfitobacter</taxon>
    </lineage>
</organism>
<dbReference type="AlphaFoldDB" id="A0A975JH36"/>
<keyword evidence="3" id="KW-1185">Reference proteome</keyword>